<evidence type="ECO:0000313" key="7">
    <source>
        <dbReference type="EMBL" id="PIB75315.1"/>
    </source>
</evidence>
<name>A0A1X1RJY9_MYCCE</name>
<keyword evidence="2" id="KW-0229">DNA integration</keyword>
<dbReference type="Pfam" id="PF26003">
    <property type="entry name" value="Integrase_N_phage"/>
    <property type="match status" value="1"/>
</dbReference>
<dbReference type="OrthoDB" id="1822491at2"/>
<feature type="domain" description="Tyr recombinase" evidence="5">
    <location>
        <begin position="177"/>
        <end position="364"/>
    </location>
</feature>
<dbReference type="STRING" id="28045.AWB95_21100"/>
<dbReference type="EMBL" id="LQOM01000048">
    <property type="protein sequence ID" value="ORV07913.1"/>
    <property type="molecule type" value="Genomic_DNA"/>
</dbReference>
<evidence type="ECO:0000313" key="9">
    <source>
        <dbReference type="Proteomes" id="UP000230971"/>
    </source>
</evidence>
<keyword evidence="4" id="KW-0233">DNA recombination</keyword>
<evidence type="ECO:0000313" key="6">
    <source>
        <dbReference type="EMBL" id="ORV07913.1"/>
    </source>
</evidence>
<dbReference type="Proteomes" id="UP000230971">
    <property type="component" value="Unassembled WGS sequence"/>
</dbReference>
<proteinExistence type="inferred from homology"/>
<dbReference type="InterPro" id="IPR050808">
    <property type="entry name" value="Phage_Integrase"/>
</dbReference>
<dbReference type="PANTHER" id="PTHR30629:SF2">
    <property type="entry name" value="PROPHAGE INTEGRASE INTS-RELATED"/>
    <property type="match status" value="1"/>
</dbReference>
<accession>A0A1X1RJY9</accession>
<dbReference type="InterPro" id="IPR010998">
    <property type="entry name" value="Integrase_recombinase_N"/>
</dbReference>
<keyword evidence="3" id="KW-0238">DNA-binding</keyword>
<comment type="similarity">
    <text evidence="1">Belongs to the 'phage' integrase family.</text>
</comment>
<evidence type="ECO:0000256" key="3">
    <source>
        <dbReference type="ARBA" id="ARBA00023125"/>
    </source>
</evidence>
<protein>
    <submittedName>
        <fullName evidence="6 7">Integrase</fullName>
    </submittedName>
</protein>
<evidence type="ECO:0000259" key="5">
    <source>
        <dbReference type="PROSITE" id="PS51898"/>
    </source>
</evidence>
<evidence type="ECO:0000256" key="1">
    <source>
        <dbReference type="ARBA" id="ARBA00008857"/>
    </source>
</evidence>
<dbReference type="EMBL" id="PDKV01000033">
    <property type="protein sequence ID" value="PIB75315.1"/>
    <property type="molecule type" value="Genomic_DNA"/>
</dbReference>
<dbReference type="GO" id="GO:0015074">
    <property type="term" value="P:DNA integration"/>
    <property type="evidence" value="ECO:0007669"/>
    <property type="project" value="UniProtKB-KW"/>
</dbReference>
<dbReference type="Gene3D" id="1.10.150.130">
    <property type="match status" value="1"/>
</dbReference>
<dbReference type="InterPro" id="IPR013762">
    <property type="entry name" value="Integrase-like_cat_sf"/>
</dbReference>
<dbReference type="Pfam" id="PF00589">
    <property type="entry name" value="Phage_integrase"/>
    <property type="match status" value="1"/>
</dbReference>
<gene>
    <name evidence="6" type="ORF">AWB95_21100</name>
    <name evidence="7" type="ORF">CQY23_20120</name>
</gene>
<dbReference type="RefSeq" id="WP_085168608.1">
    <property type="nucleotide sequence ID" value="NZ_LQOM01000048.1"/>
</dbReference>
<evidence type="ECO:0000313" key="8">
    <source>
        <dbReference type="Proteomes" id="UP000193907"/>
    </source>
</evidence>
<evidence type="ECO:0000256" key="4">
    <source>
        <dbReference type="ARBA" id="ARBA00023172"/>
    </source>
</evidence>
<dbReference type="SUPFAM" id="SSF56349">
    <property type="entry name" value="DNA breaking-rejoining enzymes"/>
    <property type="match status" value="1"/>
</dbReference>
<dbReference type="InterPro" id="IPR004107">
    <property type="entry name" value="Integrase_SAM-like_N"/>
</dbReference>
<dbReference type="GO" id="GO:0006310">
    <property type="term" value="P:DNA recombination"/>
    <property type="evidence" value="ECO:0007669"/>
    <property type="project" value="UniProtKB-KW"/>
</dbReference>
<reference evidence="6 8" key="1">
    <citation type="submission" date="2016-01" db="EMBL/GenBank/DDBJ databases">
        <title>The new phylogeny of the genus Mycobacterium.</title>
        <authorList>
            <person name="Tarcisio F."/>
            <person name="Conor M."/>
            <person name="Antonella G."/>
            <person name="Elisabetta G."/>
            <person name="Giulia F.S."/>
            <person name="Sara T."/>
            <person name="Anna F."/>
            <person name="Clotilde B."/>
            <person name="Roberto B."/>
            <person name="Veronica D.S."/>
            <person name="Fabio R."/>
            <person name="Monica P."/>
            <person name="Olivier J."/>
            <person name="Enrico T."/>
            <person name="Nicola S."/>
        </authorList>
    </citation>
    <scope>NUCLEOTIDE SEQUENCE [LARGE SCALE GENOMIC DNA]</scope>
    <source>
        <strain evidence="6 8">DSM 44243</strain>
    </source>
</reference>
<comment type="caution">
    <text evidence="6">The sequence shown here is derived from an EMBL/GenBank/DDBJ whole genome shotgun (WGS) entry which is preliminary data.</text>
</comment>
<dbReference type="PROSITE" id="PS51898">
    <property type="entry name" value="TYR_RECOMBINASE"/>
    <property type="match status" value="1"/>
</dbReference>
<organism evidence="6 8">
    <name type="scientific">Mycobacterium celatum</name>
    <dbReference type="NCBI Taxonomy" id="28045"/>
    <lineage>
        <taxon>Bacteria</taxon>
        <taxon>Bacillati</taxon>
        <taxon>Actinomycetota</taxon>
        <taxon>Actinomycetes</taxon>
        <taxon>Mycobacteriales</taxon>
        <taxon>Mycobacteriaceae</taxon>
        <taxon>Mycobacterium</taxon>
    </lineage>
</organism>
<dbReference type="Proteomes" id="UP000193907">
    <property type="component" value="Unassembled WGS sequence"/>
</dbReference>
<sequence length="374" mass="41019">MSREKRSFGTIRRLPSKRFQVMYTGPDGVRRPAPRTFAARMDAEAWLIAKRKEIDAELWSAAVDEAQRAKGGTFAAYSAAWLANRMVAGRPLKARTRAHYQKILDEHLLPVFGDRQLAAIRPQHVRDWHGRTLVDRPTLRSHAYSLLRTILGSAVHDELIEANPCRIIGAGRASRVHKIQPATVEELTALTAAMPGRLQLLVTLAGWCALRFGELVELRRHDLDLDAGVIRVRRAAVRVGGAYSITTPKSDAGVRDVAIPPHIVPLIEAHLSKHAARGRDGLLFPADHGGHLAPSTLNRHWYRARAAAGRDDLRFHDLRHSGAVLAAATGATLADLMARLGHSTPAAAMRYQHAAQGRDKAIAELLSKLATGQG</sequence>
<dbReference type="PANTHER" id="PTHR30629">
    <property type="entry name" value="PROPHAGE INTEGRASE"/>
    <property type="match status" value="1"/>
</dbReference>
<dbReference type="GO" id="GO:0003677">
    <property type="term" value="F:DNA binding"/>
    <property type="evidence" value="ECO:0007669"/>
    <property type="project" value="UniProtKB-KW"/>
</dbReference>
<reference evidence="7 9" key="2">
    <citation type="journal article" date="2017" name="Infect. Genet. Evol.">
        <title>The new phylogeny of the genus Mycobacterium: The old and the news.</title>
        <authorList>
            <person name="Tortoli E."/>
            <person name="Fedrizzi T."/>
            <person name="Meehan C.J."/>
            <person name="Trovato A."/>
            <person name="Grottola A."/>
            <person name="Giacobazzi E."/>
            <person name="Serpini G.F."/>
            <person name="Tagliazucchi S."/>
            <person name="Fabio A."/>
            <person name="Bettua C."/>
            <person name="Bertorelli R."/>
            <person name="Frascaro F."/>
            <person name="De Sanctis V."/>
            <person name="Pecorari M."/>
            <person name="Jousson O."/>
            <person name="Segata N."/>
            <person name="Cirillo D.M."/>
        </authorList>
    </citation>
    <scope>NUCLEOTIDE SEQUENCE [LARGE SCALE GENOMIC DNA]</scope>
    <source>
        <strain evidence="7 9">NCTC 12882</strain>
    </source>
</reference>
<dbReference type="CDD" id="cd01189">
    <property type="entry name" value="INT_ICEBs1_C_like"/>
    <property type="match status" value="1"/>
</dbReference>
<dbReference type="InterPro" id="IPR011010">
    <property type="entry name" value="DNA_brk_join_enz"/>
</dbReference>
<dbReference type="Pfam" id="PF14659">
    <property type="entry name" value="Phage_int_SAM_3"/>
    <property type="match status" value="1"/>
</dbReference>
<dbReference type="InterPro" id="IPR002104">
    <property type="entry name" value="Integrase_catalytic"/>
</dbReference>
<dbReference type="InterPro" id="IPR058717">
    <property type="entry name" value="Phage_L5_Integrase_N"/>
</dbReference>
<dbReference type="AlphaFoldDB" id="A0A1X1RJY9"/>
<evidence type="ECO:0000256" key="2">
    <source>
        <dbReference type="ARBA" id="ARBA00022908"/>
    </source>
</evidence>
<dbReference type="Gene3D" id="1.10.443.10">
    <property type="entry name" value="Intergrase catalytic core"/>
    <property type="match status" value="1"/>
</dbReference>
<keyword evidence="8" id="KW-1185">Reference proteome</keyword>